<dbReference type="AlphaFoldDB" id="A0A9W9G7L1"/>
<accession>A0A9W9G7L1</accession>
<dbReference type="Proteomes" id="UP001149165">
    <property type="component" value="Unassembled WGS sequence"/>
</dbReference>
<gene>
    <name evidence="1" type="ORF">N7456_002077</name>
</gene>
<reference evidence="1" key="2">
    <citation type="journal article" date="2023" name="IMA Fungus">
        <title>Comparative genomic study of the Penicillium genus elucidates a diverse pangenome and 15 lateral gene transfer events.</title>
        <authorList>
            <person name="Petersen C."/>
            <person name="Sorensen T."/>
            <person name="Nielsen M.R."/>
            <person name="Sondergaard T.E."/>
            <person name="Sorensen J.L."/>
            <person name="Fitzpatrick D.A."/>
            <person name="Frisvad J.C."/>
            <person name="Nielsen K.L."/>
        </authorList>
    </citation>
    <scope>NUCLEOTIDE SEQUENCE</scope>
    <source>
        <strain evidence="1">IBT 30069</strain>
    </source>
</reference>
<protein>
    <submittedName>
        <fullName evidence="1">Major facilitator superfamily domain general substrate transporter</fullName>
    </submittedName>
</protein>
<reference evidence="1" key="1">
    <citation type="submission" date="2022-11" db="EMBL/GenBank/DDBJ databases">
        <authorList>
            <person name="Petersen C."/>
        </authorList>
    </citation>
    <scope>NUCLEOTIDE SEQUENCE</scope>
    <source>
        <strain evidence="1">IBT 30069</strain>
    </source>
</reference>
<proteinExistence type="predicted"/>
<organism evidence="1 2">
    <name type="scientific">Penicillium angulare</name>
    <dbReference type="NCBI Taxonomy" id="116970"/>
    <lineage>
        <taxon>Eukaryota</taxon>
        <taxon>Fungi</taxon>
        <taxon>Dikarya</taxon>
        <taxon>Ascomycota</taxon>
        <taxon>Pezizomycotina</taxon>
        <taxon>Eurotiomycetes</taxon>
        <taxon>Eurotiomycetidae</taxon>
        <taxon>Eurotiales</taxon>
        <taxon>Aspergillaceae</taxon>
        <taxon>Penicillium</taxon>
    </lineage>
</organism>
<name>A0A9W9G7L1_9EURO</name>
<comment type="caution">
    <text evidence="1">The sequence shown here is derived from an EMBL/GenBank/DDBJ whole genome shotgun (WGS) entry which is preliminary data.</text>
</comment>
<sequence>MLRLTQAFPDLTIQATADFQEITDRMEVEKVEEIWRNWLRPQEGDTEDRLSLQHPSTDQEYTENMEVDQEEEVLQHPLAIQNSRLLALPNEILQDIAIRYFRDVDIARLGLSCKEAYARILSVDAPVWRARHRQMFDVTPKDPDELHSEYSARSIVLRHKLDIKKDSLIDIHEWLYEMLTMLWEAMYVSLPVGAVSKTYELVLKTVMSVDFLNRPVSPNPSDIFYSLHLCLTALALDDEICTSCYREDYCIVIVYSVQEHIASWPFIDHQESCLWKLMHFRNFWQRHLMNPTEATFYGSFSQLPKELKPKVRKTDGSNPKDLSKSWLGYYSCIHPLPHGIGRFTGRQANTGRQSCADLDSHLDQVELMTLEIESRSSEHFWPATCSSIIPVAQDWGVPDSREYFKGCQNTLGGASDASNPMFGFTEPIQQDFGGIFGWIRICFTISERVGRGQVPAWVEGAEGWVHGYEAMLIPGGRLMIGRWVDLKDESGNGPFIFWDV</sequence>
<evidence type="ECO:0000313" key="1">
    <source>
        <dbReference type="EMBL" id="KAJ5113543.1"/>
    </source>
</evidence>
<dbReference type="EMBL" id="JAPQKH010000002">
    <property type="protein sequence ID" value="KAJ5113543.1"/>
    <property type="molecule type" value="Genomic_DNA"/>
</dbReference>
<dbReference type="OrthoDB" id="3971593at2759"/>
<evidence type="ECO:0000313" key="2">
    <source>
        <dbReference type="Proteomes" id="UP001149165"/>
    </source>
</evidence>
<keyword evidence="2" id="KW-1185">Reference proteome</keyword>